<keyword evidence="10" id="KW-0028">Amino-acid biosynthesis</keyword>
<dbReference type="InterPro" id="IPR036263">
    <property type="entry name" value="Chorismate_II_sf"/>
</dbReference>
<dbReference type="Gene3D" id="3.40.190.10">
    <property type="entry name" value="Periplasmic binding protein-like II"/>
    <property type="match status" value="2"/>
</dbReference>
<evidence type="ECO:0000256" key="6">
    <source>
        <dbReference type="ARBA" id="ARBA00012404"/>
    </source>
</evidence>
<dbReference type="InterPro" id="IPR010957">
    <property type="entry name" value="G/b/e-P-prot_chorismate_mutase"/>
</dbReference>
<evidence type="ECO:0000256" key="8">
    <source>
        <dbReference type="ARBA" id="ARBA00014401"/>
    </source>
</evidence>
<evidence type="ECO:0000256" key="1">
    <source>
        <dbReference type="ARBA" id="ARBA00000824"/>
    </source>
</evidence>
<dbReference type="EMBL" id="CP029210">
    <property type="protein sequence ID" value="AWI54343.1"/>
    <property type="molecule type" value="Genomic_DNA"/>
</dbReference>
<evidence type="ECO:0000256" key="10">
    <source>
        <dbReference type="ARBA" id="ARBA00022605"/>
    </source>
</evidence>
<evidence type="ECO:0000256" key="9">
    <source>
        <dbReference type="ARBA" id="ARBA00022490"/>
    </source>
</evidence>
<keyword evidence="11" id="KW-0057">Aromatic amino acid biosynthesis</keyword>
<evidence type="ECO:0000256" key="3">
    <source>
        <dbReference type="ARBA" id="ARBA00004496"/>
    </source>
</evidence>
<feature type="domain" description="Prephenate dehydratase" evidence="21">
    <location>
        <begin position="104"/>
        <end position="279"/>
    </location>
</feature>
<sequence>MAEPLDAHYQPDGRPVDEQLADLRVRIDALDVELLSLLNARARLAQAVGEVKKIDGSPVFRPDRELQVIEGLKQRNPGPVLPESIGPIWREVMSACRALEAKQRVAFLGPAGTFTEQAMYNYFGSSIEPIACSSFDEIFRAAASGSADYGVVPIENSTEGVVARTLDLLLQSSLTIMGETSLAVQHNLLRKDPGRDGIRVVTAHPQALAQCQGWLSQNLPHAERRAVASNAEGARLAAADPSFAALASERAASMFGLHVVQRAVQDEANNRTRFFILTPAEKHKPAGPTGRDCISLAVSVPNKPGAVHDMLVPLKQHGVSMNRIESRPARSGQWEYVFFVDIVGHPDTPNVAAALEALRAQVSFIKVLGSYPLDAHGSH</sequence>
<dbReference type="RefSeq" id="WP_109037339.1">
    <property type="nucleotide sequence ID" value="NZ_CP029210.1"/>
</dbReference>
<evidence type="ECO:0000313" key="23">
    <source>
        <dbReference type="EMBL" id="AWI54343.1"/>
    </source>
</evidence>
<dbReference type="PIRSF" id="PIRSF001500">
    <property type="entry name" value="Chor_mut_pdt_Ppr"/>
    <property type="match status" value="1"/>
</dbReference>
<evidence type="ECO:0000256" key="17">
    <source>
        <dbReference type="ARBA" id="ARBA00031520"/>
    </source>
</evidence>
<dbReference type="PROSITE" id="PS51168">
    <property type="entry name" value="CHORISMATE_MUT_2"/>
    <property type="match status" value="1"/>
</dbReference>
<dbReference type="PROSITE" id="PS51171">
    <property type="entry name" value="PREPHENATE_DEHYDR_3"/>
    <property type="match status" value="1"/>
</dbReference>
<dbReference type="GO" id="GO:0009094">
    <property type="term" value="P:L-phenylalanine biosynthetic process"/>
    <property type="evidence" value="ECO:0007669"/>
    <property type="project" value="UniProtKB-UniPathway"/>
</dbReference>
<dbReference type="InterPro" id="IPR002912">
    <property type="entry name" value="ACT_dom"/>
</dbReference>
<dbReference type="PANTHER" id="PTHR21022:SF19">
    <property type="entry name" value="PREPHENATE DEHYDRATASE-RELATED"/>
    <property type="match status" value="1"/>
</dbReference>
<dbReference type="EC" id="4.2.1.51" evidence="7"/>
<dbReference type="UniPathway" id="UPA00120">
    <property type="reaction ID" value="UER00203"/>
</dbReference>
<keyword evidence="15" id="KW-0511">Multifunctional enzyme</keyword>
<feature type="domain" description="ACT" evidence="22">
    <location>
        <begin position="295"/>
        <end position="372"/>
    </location>
</feature>
<dbReference type="PANTHER" id="PTHR21022">
    <property type="entry name" value="PREPHENATE DEHYDRATASE P PROTEIN"/>
    <property type="match status" value="1"/>
</dbReference>
<dbReference type="UniPathway" id="UPA00121">
    <property type="reaction ID" value="UER00345"/>
</dbReference>
<keyword evidence="13" id="KW-0413">Isomerase</keyword>
<dbReference type="FunFam" id="3.40.190.10:FF:000029">
    <property type="entry name" value="Chorismate mutase/Prephenate dehydratase"/>
    <property type="match status" value="1"/>
</dbReference>
<evidence type="ECO:0000259" key="22">
    <source>
        <dbReference type="PROSITE" id="PS51671"/>
    </source>
</evidence>
<evidence type="ECO:0000259" key="21">
    <source>
        <dbReference type="PROSITE" id="PS51171"/>
    </source>
</evidence>
<dbReference type="InterPro" id="IPR036979">
    <property type="entry name" value="CM_dom_sf"/>
</dbReference>
<evidence type="ECO:0000256" key="11">
    <source>
        <dbReference type="ARBA" id="ARBA00023141"/>
    </source>
</evidence>
<keyword evidence="9" id="KW-0963">Cytoplasm</keyword>
<dbReference type="CDD" id="cd13630">
    <property type="entry name" value="PBP2_PDT_1"/>
    <property type="match status" value="1"/>
</dbReference>
<gene>
    <name evidence="23" type="ORF">DEH84_13595</name>
</gene>
<evidence type="ECO:0000256" key="7">
    <source>
        <dbReference type="ARBA" id="ARBA00013147"/>
    </source>
</evidence>
<dbReference type="GO" id="GO:0004106">
    <property type="term" value="F:chorismate mutase activity"/>
    <property type="evidence" value="ECO:0007669"/>
    <property type="project" value="UniProtKB-EC"/>
</dbReference>
<protein>
    <recommendedName>
        <fullName evidence="8">Bifunctional chorismate mutase/prephenate dehydratase</fullName>
        <ecNumber evidence="7">4.2.1.51</ecNumber>
        <ecNumber evidence="6">5.4.99.5</ecNumber>
    </recommendedName>
    <alternativeName>
        <fullName evidence="17">Chorismate mutase-prephenate dehydratase</fullName>
    </alternativeName>
    <alternativeName>
        <fullName evidence="16">p-protein</fullName>
    </alternativeName>
</protein>
<dbReference type="InterPro" id="IPR008242">
    <property type="entry name" value="Chor_mutase/pphenate_deHydtase"/>
</dbReference>
<dbReference type="KEGG" id="aon:DEH84_13595"/>
<comment type="function">
    <text evidence="2">Catalyzes the Claisen rearrangement of chorismate to prephenate and the decarboxylation/dehydration of prephenate to phenylpyruvate.</text>
</comment>
<comment type="pathway">
    <text evidence="4">Amino-acid biosynthesis; L-phenylalanine biosynthesis; phenylpyruvate from prephenate: step 1/1.</text>
</comment>
<dbReference type="InterPro" id="IPR002701">
    <property type="entry name" value="CM_II_prokaryot"/>
</dbReference>
<keyword evidence="12" id="KW-0584">Phenylalanine biosynthesis</keyword>
<organism evidence="23 24">
    <name type="scientific">Aquabacterium olei</name>
    <dbReference type="NCBI Taxonomy" id="1296669"/>
    <lineage>
        <taxon>Bacteria</taxon>
        <taxon>Pseudomonadati</taxon>
        <taxon>Pseudomonadota</taxon>
        <taxon>Betaproteobacteria</taxon>
        <taxon>Burkholderiales</taxon>
        <taxon>Aquabacterium</taxon>
    </lineage>
</organism>
<keyword evidence="14" id="KW-0456">Lyase</keyword>
<feature type="domain" description="Chorismate mutase" evidence="20">
    <location>
        <begin position="14"/>
        <end position="104"/>
    </location>
</feature>
<dbReference type="EC" id="5.4.99.5" evidence="6"/>
<comment type="catalytic activity">
    <reaction evidence="18">
        <text>prephenate + H(+) = 3-phenylpyruvate + CO2 + H2O</text>
        <dbReference type="Rhea" id="RHEA:21648"/>
        <dbReference type="ChEBI" id="CHEBI:15377"/>
        <dbReference type="ChEBI" id="CHEBI:15378"/>
        <dbReference type="ChEBI" id="CHEBI:16526"/>
        <dbReference type="ChEBI" id="CHEBI:18005"/>
        <dbReference type="ChEBI" id="CHEBI:29934"/>
        <dbReference type="EC" id="4.2.1.51"/>
    </reaction>
</comment>
<dbReference type="SMART" id="SM00830">
    <property type="entry name" value="CM_2"/>
    <property type="match status" value="1"/>
</dbReference>
<evidence type="ECO:0000256" key="18">
    <source>
        <dbReference type="ARBA" id="ARBA00047848"/>
    </source>
</evidence>
<dbReference type="AlphaFoldDB" id="A0A2U8FTG7"/>
<evidence type="ECO:0000256" key="12">
    <source>
        <dbReference type="ARBA" id="ARBA00023222"/>
    </source>
</evidence>
<dbReference type="Pfam" id="PF00800">
    <property type="entry name" value="PDT"/>
    <property type="match status" value="1"/>
</dbReference>
<dbReference type="SUPFAM" id="SSF55021">
    <property type="entry name" value="ACT-like"/>
    <property type="match status" value="1"/>
</dbReference>
<dbReference type="CDD" id="cd04905">
    <property type="entry name" value="ACT_CM-PDT"/>
    <property type="match status" value="1"/>
</dbReference>
<comment type="catalytic activity">
    <reaction evidence="1">
        <text>chorismate = prephenate</text>
        <dbReference type="Rhea" id="RHEA:13897"/>
        <dbReference type="ChEBI" id="CHEBI:29748"/>
        <dbReference type="ChEBI" id="CHEBI:29934"/>
        <dbReference type="EC" id="5.4.99.5"/>
    </reaction>
</comment>
<dbReference type="NCBIfam" id="TIGR01807">
    <property type="entry name" value="CM_P2"/>
    <property type="match status" value="1"/>
</dbReference>
<evidence type="ECO:0000313" key="24">
    <source>
        <dbReference type="Proteomes" id="UP000244892"/>
    </source>
</evidence>
<comment type="subcellular location">
    <subcellularLocation>
        <location evidence="3">Cytoplasm</location>
    </subcellularLocation>
</comment>
<evidence type="ECO:0000256" key="16">
    <source>
        <dbReference type="ARBA" id="ARBA00031175"/>
    </source>
</evidence>
<evidence type="ECO:0000256" key="13">
    <source>
        <dbReference type="ARBA" id="ARBA00023235"/>
    </source>
</evidence>
<keyword evidence="24" id="KW-1185">Reference proteome</keyword>
<dbReference type="PROSITE" id="PS51671">
    <property type="entry name" value="ACT"/>
    <property type="match status" value="1"/>
</dbReference>
<dbReference type="Pfam" id="PF01842">
    <property type="entry name" value="ACT"/>
    <property type="match status" value="1"/>
</dbReference>
<dbReference type="Proteomes" id="UP000244892">
    <property type="component" value="Chromosome"/>
</dbReference>
<evidence type="ECO:0000259" key="20">
    <source>
        <dbReference type="PROSITE" id="PS51168"/>
    </source>
</evidence>
<reference evidence="23 24" key="1">
    <citation type="submission" date="2018-05" db="EMBL/GenBank/DDBJ databases">
        <title>complete genome sequence of Aquabacterium olei NBRC 110486.</title>
        <authorList>
            <person name="Tang B."/>
            <person name="Chang J."/>
            <person name="Zhang L."/>
            <person name="Yang H."/>
        </authorList>
    </citation>
    <scope>NUCLEOTIDE SEQUENCE [LARGE SCALE GENOMIC DNA]</scope>
    <source>
        <strain evidence="23 24">NBRC 110486</strain>
    </source>
</reference>
<dbReference type="Gene3D" id="1.20.59.10">
    <property type="entry name" value="Chorismate mutase"/>
    <property type="match status" value="1"/>
</dbReference>
<dbReference type="InterPro" id="IPR045865">
    <property type="entry name" value="ACT-like_dom_sf"/>
</dbReference>
<evidence type="ECO:0000256" key="14">
    <source>
        <dbReference type="ARBA" id="ARBA00023239"/>
    </source>
</evidence>
<dbReference type="GO" id="GO:0004664">
    <property type="term" value="F:prephenate dehydratase activity"/>
    <property type="evidence" value="ECO:0007669"/>
    <property type="project" value="UniProtKB-EC"/>
</dbReference>
<accession>A0A2U8FTG7</accession>
<proteinExistence type="predicted"/>
<dbReference type="OrthoDB" id="9802281at2"/>
<dbReference type="NCBIfam" id="NF008865">
    <property type="entry name" value="PRK11898.1"/>
    <property type="match status" value="1"/>
</dbReference>
<dbReference type="InterPro" id="IPR001086">
    <property type="entry name" value="Preph_deHydtase"/>
</dbReference>
<evidence type="ECO:0000256" key="15">
    <source>
        <dbReference type="ARBA" id="ARBA00023268"/>
    </source>
</evidence>
<dbReference type="SUPFAM" id="SSF48600">
    <property type="entry name" value="Chorismate mutase II"/>
    <property type="match status" value="1"/>
</dbReference>
<evidence type="ECO:0000256" key="5">
    <source>
        <dbReference type="ARBA" id="ARBA00004817"/>
    </source>
</evidence>
<name>A0A2U8FTG7_9BURK</name>
<dbReference type="GO" id="GO:0046417">
    <property type="term" value="P:chorismate metabolic process"/>
    <property type="evidence" value="ECO:0007669"/>
    <property type="project" value="InterPro"/>
</dbReference>
<dbReference type="Pfam" id="PF01817">
    <property type="entry name" value="CM_2"/>
    <property type="match status" value="1"/>
</dbReference>
<feature type="site" description="Essential for prephenate dehydratase activity" evidence="19">
    <location>
        <position position="272"/>
    </location>
</feature>
<dbReference type="SUPFAM" id="SSF53850">
    <property type="entry name" value="Periplasmic binding protein-like II"/>
    <property type="match status" value="1"/>
</dbReference>
<evidence type="ECO:0000256" key="19">
    <source>
        <dbReference type="PIRSR" id="PIRSR001500-2"/>
    </source>
</evidence>
<evidence type="ECO:0000256" key="2">
    <source>
        <dbReference type="ARBA" id="ARBA00002364"/>
    </source>
</evidence>
<comment type="pathway">
    <text evidence="5">Metabolic intermediate biosynthesis; prephenate biosynthesis; prephenate from chorismate: step 1/1.</text>
</comment>
<dbReference type="GO" id="GO:0005737">
    <property type="term" value="C:cytoplasm"/>
    <property type="evidence" value="ECO:0007669"/>
    <property type="project" value="UniProtKB-SubCell"/>
</dbReference>
<evidence type="ECO:0000256" key="4">
    <source>
        <dbReference type="ARBA" id="ARBA00004741"/>
    </source>
</evidence>
<dbReference type="Gene3D" id="3.30.70.260">
    <property type="match status" value="1"/>
</dbReference>